<dbReference type="Pfam" id="PF12770">
    <property type="entry name" value="CHAT"/>
    <property type="match status" value="1"/>
</dbReference>
<evidence type="ECO:0000259" key="2">
    <source>
        <dbReference type="Pfam" id="PF12770"/>
    </source>
</evidence>
<feature type="region of interest" description="Disordered" evidence="1">
    <location>
        <begin position="766"/>
        <end position="836"/>
    </location>
</feature>
<dbReference type="InterPro" id="IPR024983">
    <property type="entry name" value="CHAT_dom"/>
</dbReference>
<dbReference type="Pfam" id="PF13181">
    <property type="entry name" value="TPR_8"/>
    <property type="match status" value="2"/>
</dbReference>
<dbReference type="SUPFAM" id="SSF48452">
    <property type="entry name" value="TPR-like"/>
    <property type="match status" value="2"/>
</dbReference>
<feature type="compositionally biased region" description="Polar residues" evidence="1">
    <location>
        <begin position="704"/>
        <end position="714"/>
    </location>
</feature>
<reference evidence="3 4" key="1">
    <citation type="submission" date="2022-05" db="EMBL/GenBank/DDBJ databases">
        <authorList>
            <consortium name="Genoscope - CEA"/>
            <person name="William W."/>
        </authorList>
    </citation>
    <scope>NUCLEOTIDE SEQUENCE [LARGE SCALE GENOMIC DNA]</scope>
</reference>
<sequence length="1229" mass="137297">MEYLAPEHQDLVKVGLDNLRQKLPSADEDVFEKVKAEETPFLCLFEMAQDLTSRDLPTALILWEYILKRAMSKQQKFAAMNEIFKVQIATGPWRVAVETAKKLYQDAAQEYSSDKLVRLKEKESDLEPFLFEAVLNLGTIHRLLRELNEAEEFYRKAWNIASSMKDFDRESLAKIHLAICLLDRGELKQAINTYFKQLMVFKATLKPHTRALFLQHYGNACRSAADWGKAKEYLREALDLAKEVRDVGLVSSCCGDLGNVFRSEGRYKDAEQLFSFHYKFALSRGDIHGLAIACNNIGYLKFYNPKEFDDSVVYQYIAYSLAGEVGDFARMGMAFNKIGKLYTALGYNEEAKEMFKFAIDRAHKADNVAREGMAWGNLGTVYRALERFEDAIDCHVKYRDNAERRMDIGGVAIMQHQLAMDYLLLGKLPEAERSVLDAFQTLERIRSQVGGEDKSKLSNFEKNQAEAYNLLQVVLVAQGKFKEALVLADASRGRALAEIVRKRLSGCSDISSGEETVTLNEEFIAESFNNLVEISRKRSTTLVFYSVVKEFDQSGACFTWVYTWVLCPSGSLNFNKTRLQHDLETKVEINDEFIASLRRSMGQESQMGKVSKILRSCGEQKKVSREAKVHVAAIKVEDILSSLGGFEHDFITGWKGFGIPLKTKDLRKQELLSKEASIPKHETFDESTGSQESWNETVAEKPTASKTELCSSESQEAYVVSSKEELAYSTEAHSTESVKPSNVMTFDKVDVISGESPLVVECLVEDPQDDSSMERENPAKVEENESFPLATSEESLQHSLSGSEPSHSCTHLESGQAESEILAASKPSDNPFEEEADKPSLIVTSHDGSGATAEGLEHGIASTPSCEESNFSLQSDNNIEGKYGDQLHEFPKKDDDHVSVGNSLGPFYEVETEPLGAHSKVHKNEPQSDPELDPWTPMLSQLHKILIEPIMDFLPKNDESQRVTFIPQDFLLKVPFAALQNEARGHYFMEDFIISTSPAIHFLDLACTSRETSLKTTTPLELSLLAVGNPIMPFEELPQLPSAEYEVRMIREILKSPMSEILIGSQAQKAVVIEAMPKYRVLHFATHAIIDDSDSHGDFSMRGLIVLTKSGLECDGILTAEEVRGLELNAELVVLSCCESGLGKVTGDGMLGLSRAFLAAGAACVIVTLWKIDDKPASELMTSFYREYKASRDAAVSLQKSMKTLQTKEDTRSPQHWAAFSIVGATGLK</sequence>
<dbReference type="SMART" id="SM00028">
    <property type="entry name" value="TPR"/>
    <property type="match status" value="6"/>
</dbReference>
<comment type="caution">
    <text evidence="3">The sequence shown here is derived from an EMBL/GenBank/DDBJ whole genome shotgun (WGS) entry which is preliminary data.</text>
</comment>
<dbReference type="PANTHER" id="PTHR10098:SF108">
    <property type="entry name" value="TETRATRICOPEPTIDE REPEAT PROTEIN 28"/>
    <property type="match status" value="1"/>
</dbReference>
<feature type="compositionally biased region" description="Polar residues" evidence="1">
    <location>
        <begin position="686"/>
        <end position="696"/>
    </location>
</feature>
<dbReference type="PANTHER" id="PTHR10098">
    <property type="entry name" value="RAPSYN-RELATED"/>
    <property type="match status" value="1"/>
</dbReference>
<dbReference type="AlphaFoldDB" id="A0AAU9WK55"/>
<dbReference type="InterPro" id="IPR019734">
    <property type="entry name" value="TPR_rpt"/>
</dbReference>
<organism evidence="3 4">
    <name type="scientific">Pocillopora meandrina</name>
    <dbReference type="NCBI Taxonomy" id="46732"/>
    <lineage>
        <taxon>Eukaryota</taxon>
        <taxon>Metazoa</taxon>
        <taxon>Cnidaria</taxon>
        <taxon>Anthozoa</taxon>
        <taxon>Hexacorallia</taxon>
        <taxon>Scleractinia</taxon>
        <taxon>Astrocoeniina</taxon>
        <taxon>Pocilloporidae</taxon>
        <taxon>Pocillopora</taxon>
    </lineage>
</organism>
<evidence type="ECO:0000256" key="1">
    <source>
        <dbReference type="SAM" id="MobiDB-lite"/>
    </source>
</evidence>
<accession>A0AAU9WK55</accession>
<evidence type="ECO:0000313" key="3">
    <source>
        <dbReference type="EMBL" id="CAH3116654.1"/>
    </source>
</evidence>
<protein>
    <recommendedName>
        <fullName evidence="2">CHAT domain-containing protein</fullName>
    </recommendedName>
</protein>
<keyword evidence="4" id="KW-1185">Reference proteome</keyword>
<name>A0AAU9WK55_9CNID</name>
<evidence type="ECO:0000313" key="4">
    <source>
        <dbReference type="Proteomes" id="UP001159428"/>
    </source>
</evidence>
<proteinExistence type="predicted"/>
<feature type="domain" description="CHAT" evidence="2">
    <location>
        <begin position="937"/>
        <end position="1224"/>
    </location>
</feature>
<dbReference type="EMBL" id="CALNXJ010000015">
    <property type="protein sequence ID" value="CAH3116654.1"/>
    <property type="molecule type" value="Genomic_DNA"/>
</dbReference>
<dbReference type="Gene3D" id="1.25.40.10">
    <property type="entry name" value="Tetratricopeptide repeat domain"/>
    <property type="match status" value="2"/>
</dbReference>
<feature type="region of interest" description="Disordered" evidence="1">
    <location>
        <begin position="680"/>
        <end position="714"/>
    </location>
</feature>
<dbReference type="InterPro" id="IPR011990">
    <property type="entry name" value="TPR-like_helical_dom_sf"/>
</dbReference>
<dbReference type="Proteomes" id="UP001159428">
    <property type="component" value="Unassembled WGS sequence"/>
</dbReference>
<feature type="compositionally biased region" description="Polar residues" evidence="1">
    <location>
        <begin position="792"/>
        <end position="817"/>
    </location>
</feature>
<gene>
    <name evidence="3" type="ORF">PMEA_00006529</name>
</gene>
<feature type="compositionally biased region" description="Basic and acidic residues" evidence="1">
    <location>
        <begin position="772"/>
        <end position="783"/>
    </location>
</feature>